<evidence type="ECO:0000313" key="4">
    <source>
        <dbReference type="EMBL" id="SER55261.1"/>
    </source>
</evidence>
<dbReference type="PANTHER" id="PTHR43693:SF1">
    <property type="entry name" value="PROTEIN PHOSPHATASE CHEZ"/>
    <property type="match status" value="1"/>
</dbReference>
<dbReference type="Proteomes" id="UP000182471">
    <property type="component" value="Unassembled WGS sequence"/>
</dbReference>
<protein>
    <submittedName>
        <fullName evidence="4">Chemotaxis protein CheC</fullName>
    </submittedName>
</protein>
<dbReference type="CDD" id="cd17909">
    <property type="entry name" value="CheC_ClassI"/>
    <property type="match status" value="1"/>
</dbReference>
<dbReference type="EMBL" id="FOGW01000005">
    <property type="protein sequence ID" value="SER55261.1"/>
    <property type="molecule type" value="Genomic_DNA"/>
</dbReference>
<dbReference type="RefSeq" id="WP_022747910.1">
    <property type="nucleotide sequence ID" value="NZ_FOGW01000005.1"/>
</dbReference>
<organism evidence="4 5">
    <name type="scientific">Lachnobacterium bovis</name>
    <dbReference type="NCBI Taxonomy" id="140626"/>
    <lineage>
        <taxon>Bacteria</taxon>
        <taxon>Bacillati</taxon>
        <taxon>Bacillota</taxon>
        <taxon>Clostridia</taxon>
        <taxon>Lachnospirales</taxon>
        <taxon>Lachnospiraceae</taxon>
        <taxon>Lachnobacterium</taxon>
    </lineage>
</organism>
<proteinExistence type="predicted"/>
<reference evidence="5" key="1">
    <citation type="submission" date="2016-10" db="EMBL/GenBank/DDBJ databases">
        <authorList>
            <person name="Varghese N."/>
            <person name="Submissions S."/>
        </authorList>
    </citation>
    <scope>NUCLEOTIDE SEQUENCE [LARGE SCALE GENOMIC DNA]</scope>
    <source>
        <strain evidence="5">S1b</strain>
    </source>
</reference>
<feature type="domain" description="CheC-like protein" evidence="3">
    <location>
        <begin position="111"/>
        <end position="147"/>
    </location>
</feature>
<evidence type="ECO:0000256" key="2">
    <source>
        <dbReference type="ARBA" id="ARBA00022801"/>
    </source>
</evidence>
<dbReference type="SUPFAM" id="SSF103039">
    <property type="entry name" value="CheC-like"/>
    <property type="match status" value="1"/>
</dbReference>
<gene>
    <name evidence="4" type="ORF">SAMN02910429_00441</name>
</gene>
<evidence type="ECO:0000256" key="1">
    <source>
        <dbReference type="ARBA" id="ARBA00022500"/>
    </source>
</evidence>
<dbReference type="OrthoDB" id="9812187at2"/>
<dbReference type="Pfam" id="PF04509">
    <property type="entry name" value="CheC"/>
    <property type="match status" value="2"/>
</dbReference>
<name>A0A1H9Q481_9FIRM</name>
<dbReference type="AlphaFoldDB" id="A0A1H9Q481"/>
<accession>A0A1H9Q481</accession>
<dbReference type="InterPro" id="IPR050992">
    <property type="entry name" value="CheZ_family_phosphatases"/>
</dbReference>
<keyword evidence="1" id="KW-0145">Chemotaxis</keyword>
<keyword evidence="2" id="KW-0378">Hydrolase</keyword>
<evidence type="ECO:0000259" key="3">
    <source>
        <dbReference type="Pfam" id="PF04509"/>
    </source>
</evidence>
<dbReference type="GO" id="GO:0016787">
    <property type="term" value="F:hydrolase activity"/>
    <property type="evidence" value="ECO:0007669"/>
    <property type="project" value="UniProtKB-KW"/>
</dbReference>
<dbReference type="PANTHER" id="PTHR43693">
    <property type="entry name" value="PROTEIN PHOSPHATASE CHEZ"/>
    <property type="match status" value="1"/>
</dbReference>
<evidence type="ECO:0000313" key="5">
    <source>
        <dbReference type="Proteomes" id="UP000182471"/>
    </source>
</evidence>
<sequence>MANFSLDDVNNMYVDVLKELGNIGAGNATTAIASMISEKIDMRVPSVKLMEASKLGSAICPEDETIVGIFLEVQEDITGSMMFLMKMPAAHYLVNKLMMRDLEYNEPFTEMDLSALKEVGNIIAGSYLSALASLTGLVIGPSIPSISVDMAAAILSVPAIMFGQYGDNALFIETEFGDDLMIEGYFILMPDEDSYDKILGALGISM</sequence>
<dbReference type="InterPro" id="IPR028976">
    <property type="entry name" value="CheC-like_sf"/>
</dbReference>
<dbReference type="Gene3D" id="3.40.1550.10">
    <property type="entry name" value="CheC-like"/>
    <property type="match status" value="1"/>
</dbReference>
<keyword evidence="5" id="KW-1185">Reference proteome</keyword>
<dbReference type="GO" id="GO:0006935">
    <property type="term" value="P:chemotaxis"/>
    <property type="evidence" value="ECO:0007669"/>
    <property type="project" value="UniProtKB-KW"/>
</dbReference>
<dbReference type="InterPro" id="IPR007597">
    <property type="entry name" value="CheC"/>
</dbReference>
<feature type="domain" description="CheC-like protein" evidence="3">
    <location>
        <begin position="15"/>
        <end position="48"/>
    </location>
</feature>